<evidence type="ECO:0000313" key="3">
    <source>
        <dbReference type="Proteomes" id="UP000000925"/>
    </source>
</evidence>
<dbReference type="Proteomes" id="UP000000925">
    <property type="component" value="Chromosome"/>
</dbReference>
<keyword evidence="1" id="KW-0472">Membrane</keyword>
<protein>
    <submittedName>
        <fullName evidence="2">Uncharacterized protein</fullName>
    </submittedName>
</protein>
<feature type="transmembrane region" description="Helical" evidence="1">
    <location>
        <begin position="26"/>
        <end position="46"/>
    </location>
</feature>
<gene>
    <name evidence="2" type="ordered locus">Caka_1607</name>
</gene>
<proteinExistence type="predicted"/>
<reference evidence="2 3" key="1">
    <citation type="journal article" date="2010" name="Stand. Genomic Sci.">
        <title>Complete genome sequence of Coraliomargarita akajimensis type strain (04OKA010-24).</title>
        <authorList>
            <person name="Mavromatis K."/>
            <person name="Abt B."/>
            <person name="Brambilla E."/>
            <person name="Lapidus A."/>
            <person name="Copeland A."/>
            <person name="Deshpande S."/>
            <person name="Nolan M."/>
            <person name="Lucas S."/>
            <person name="Tice H."/>
            <person name="Cheng J.F."/>
            <person name="Han C."/>
            <person name="Detter J.C."/>
            <person name="Woyke T."/>
            <person name="Goodwin L."/>
            <person name="Pitluck S."/>
            <person name="Held B."/>
            <person name="Brettin T."/>
            <person name="Tapia R."/>
            <person name="Ivanova N."/>
            <person name="Mikhailova N."/>
            <person name="Pati A."/>
            <person name="Liolios K."/>
            <person name="Chen A."/>
            <person name="Palaniappan K."/>
            <person name="Land M."/>
            <person name="Hauser L."/>
            <person name="Chang Y.J."/>
            <person name="Jeffries C.D."/>
            <person name="Rohde M."/>
            <person name="Goker M."/>
            <person name="Bristow J."/>
            <person name="Eisen J.A."/>
            <person name="Markowitz V."/>
            <person name="Hugenholtz P."/>
            <person name="Klenk H.P."/>
            <person name="Kyrpides N.C."/>
        </authorList>
    </citation>
    <scope>NUCLEOTIDE SEQUENCE [LARGE SCALE GENOMIC DNA]</scope>
    <source>
        <strain evidence="3">DSM 45221 / IAM 15411 / JCM 23193 / KCTC 12865</strain>
    </source>
</reference>
<evidence type="ECO:0000313" key="2">
    <source>
        <dbReference type="EMBL" id="ADE54626.1"/>
    </source>
</evidence>
<dbReference type="RefSeq" id="WP_013043348.1">
    <property type="nucleotide sequence ID" value="NC_014008.1"/>
</dbReference>
<sequence length="300" mass="34531">MDKKPSNYDWVIIWGHSFHKAELLKLGILALLAFTVLASIGGYLFYEYVIVTNSEKAQHEAHVESKEAPDILKTPIEIFFDEHLAATKFNEVNSIRALGTYTSGDIVMQLTQLAKQPRYYKQVLALNGRELHAGFDGHELWFKQNHPIVDESDEPLMRLNRALAMLECSIPAIVWEYENALSNEEPEVLNYFELLPEVEWQGRTCIVVKNTRMLDGPVFHYIDKASKLELYRRASVQISERSLRDVELFFKDPLEDSFYPLPSGFELWVDGQLYCTADFDKVEVNRGLAGYLFRPTSLSE</sequence>
<keyword evidence="3" id="KW-1185">Reference proteome</keyword>
<evidence type="ECO:0000256" key="1">
    <source>
        <dbReference type="SAM" id="Phobius"/>
    </source>
</evidence>
<dbReference type="KEGG" id="caa:Caka_1607"/>
<name>D5EJM7_CORAD</name>
<keyword evidence="1" id="KW-1133">Transmembrane helix</keyword>
<dbReference type="EMBL" id="CP001998">
    <property type="protein sequence ID" value="ADE54626.1"/>
    <property type="molecule type" value="Genomic_DNA"/>
</dbReference>
<keyword evidence="1" id="KW-0812">Transmembrane</keyword>
<dbReference type="AlphaFoldDB" id="D5EJM7"/>
<dbReference type="HOGENOM" id="CLU_926563_0_0_0"/>
<organism evidence="2 3">
    <name type="scientific">Coraliomargarita akajimensis (strain DSM 45221 / IAM 15411 / JCM 23193 / KCTC 12865 / 04OKA010-24)</name>
    <dbReference type="NCBI Taxonomy" id="583355"/>
    <lineage>
        <taxon>Bacteria</taxon>
        <taxon>Pseudomonadati</taxon>
        <taxon>Verrucomicrobiota</taxon>
        <taxon>Opitutia</taxon>
        <taxon>Puniceicoccales</taxon>
        <taxon>Coraliomargaritaceae</taxon>
        <taxon>Coraliomargarita</taxon>
    </lineage>
</organism>
<accession>D5EJM7</accession>